<reference evidence="1 2" key="1">
    <citation type="journal article" date="2015" name="Stand. Genomic Sci.">
        <title>High quality draft genome sequence of the moderately halophilic bacterium Pontibacillus yanchengensis Y32(T) and comparison among Pontibacillus genomes.</title>
        <authorList>
            <person name="Huang J."/>
            <person name="Qiao Z.X."/>
            <person name="Tang J.W."/>
            <person name="Wang G."/>
        </authorList>
    </citation>
    <scope>NUCLEOTIDE SEQUENCE [LARGE SCALE GENOMIC DNA]</scope>
    <source>
        <strain evidence="1 2">Y32</strain>
    </source>
</reference>
<dbReference type="AlphaFoldDB" id="A0A0A2TGQ6"/>
<dbReference type="Proteomes" id="UP000030147">
    <property type="component" value="Unassembled WGS sequence"/>
</dbReference>
<keyword evidence="2" id="KW-1185">Reference proteome</keyword>
<gene>
    <name evidence="1" type="ORF">N782_03970</name>
</gene>
<proteinExistence type="predicted"/>
<name>A0A0A2TGQ6_9BACI</name>
<sequence>MAGLIFFGSTLAVAPINSNAAGASVGGPSTQWEPLPRDYDYIHTDYIHNHELPALIDEVKKTATVSGAGAASLAFFKQVGTFASGSVAVASFLVGSGAESRADMYQQAYHAGKDIQYFVRYNPDYNGYNNRHDVDWIFTNTLYK</sequence>
<accession>A0A0A2TGQ6</accession>
<dbReference type="EMBL" id="AVBF01000011">
    <property type="protein sequence ID" value="KGP73608.1"/>
    <property type="molecule type" value="Genomic_DNA"/>
</dbReference>
<organism evidence="1 2">
    <name type="scientific">Pontibacillus yanchengensis Y32</name>
    <dbReference type="NCBI Taxonomy" id="1385514"/>
    <lineage>
        <taxon>Bacteria</taxon>
        <taxon>Bacillati</taxon>
        <taxon>Bacillota</taxon>
        <taxon>Bacilli</taxon>
        <taxon>Bacillales</taxon>
        <taxon>Bacillaceae</taxon>
        <taxon>Pontibacillus</taxon>
    </lineage>
</organism>
<evidence type="ECO:0000313" key="2">
    <source>
        <dbReference type="Proteomes" id="UP000030147"/>
    </source>
</evidence>
<evidence type="ECO:0000313" key="1">
    <source>
        <dbReference type="EMBL" id="KGP73608.1"/>
    </source>
</evidence>
<comment type="caution">
    <text evidence="1">The sequence shown here is derived from an EMBL/GenBank/DDBJ whole genome shotgun (WGS) entry which is preliminary data.</text>
</comment>
<dbReference type="RefSeq" id="WP_036817381.1">
    <property type="nucleotide sequence ID" value="NZ_AVBF01000011.1"/>
</dbReference>
<protein>
    <submittedName>
        <fullName evidence="1">Uncharacterized protein</fullName>
    </submittedName>
</protein>